<comment type="caution">
    <text evidence="1">The sequence shown here is derived from an EMBL/GenBank/DDBJ whole genome shotgun (WGS) entry which is preliminary data.</text>
</comment>
<dbReference type="AlphaFoldDB" id="A0A0Q0W1B6"/>
<evidence type="ECO:0000313" key="1">
    <source>
        <dbReference type="EMBL" id="KQB40361.1"/>
    </source>
</evidence>
<dbReference type="STRING" id="362413.RC62_250"/>
<proteinExistence type="predicted"/>
<evidence type="ECO:0008006" key="3">
    <source>
        <dbReference type="Google" id="ProtNLM"/>
    </source>
</evidence>
<name>A0A0Q0W1B6_9FLAO</name>
<protein>
    <recommendedName>
        <fullName evidence="3">Immunity protein 26 of polymorphic toxin system</fullName>
    </recommendedName>
</protein>
<dbReference type="EMBL" id="JRLF01000010">
    <property type="protein sequence ID" value="KQB40361.1"/>
    <property type="molecule type" value="Genomic_DNA"/>
</dbReference>
<organism evidence="1 2">
    <name type="scientific">Flavobacterium aquidurense</name>
    <dbReference type="NCBI Taxonomy" id="362413"/>
    <lineage>
        <taxon>Bacteria</taxon>
        <taxon>Pseudomonadati</taxon>
        <taxon>Bacteroidota</taxon>
        <taxon>Flavobacteriia</taxon>
        <taxon>Flavobacteriales</taxon>
        <taxon>Flavobacteriaceae</taxon>
        <taxon>Flavobacterium</taxon>
    </lineage>
</organism>
<evidence type="ECO:0000313" key="2">
    <source>
        <dbReference type="Proteomes" id="UP000050443"/>
    </source>
</evidence>
<accession>A0A0Q0W1B6</accession>
<sequence length="206" mass="24286">MKKNKIETGSIIKISLEHDLGYVLAKFINLNEIKESIGYNEFIYVYNRVFKTEDIVFDDIDNNELLLGGVYVLNPYPALKNKTWEIVGLLKPKKLELLIPDFKDFGPVFTLYEKDAKIWYYIHNGEVNNRVVTDYEQVKHLEKFVYRAYGSIMTRLTMEVIRQSGEKIENYYELKEHDDLVSYYNTIYTPIYSSIPKEIRGKAILK</sequence>
<reference evidence="1 2" key="1">
    <citation type="submission" date="2014-09" db="EMBL/GenBank/DDBJ databases">
        <title>Genome sequence of Flavobacterium aquidurense RC62.</title>
        <authorList>
            <person name="Kim J.F."/>
            <person name="Kwak M.-J."/>
        </authorList>
    </citation>
    <scope>NUCLEOTIDE SEQUENCE [LARGE SCALE GENOMIC DNA]</scope>
    <source>
        <strain evidence="1 2">RC62</strain>
    </source>
</reference>
<dbReference type="PATRIC" id="fig|362413.3.peg.238"/>
<gene>
    <name evidence="1" type="ORF">RC62_250</name>
</gene>
<dbReference type="RefSeq" id="WP_055094731.1">
    <property type="nucleotide sequence ID" value="NZ_JRLF01000010.1"/>
</dbReference>
<dbReference type="Proteomes" id="UP000050443">
    <property type="component" value="Unassembled WGS sequence"/>
</dbReference>
<dbReference type="OrthoDB" id="1345286at2"/>